<evidence type="ECO:0000313" key="1">
    <source>
        <dbReference type="EMBL" id="OGN29843.1"/>
    </source>
</evidence>
<evidence type="ECO:0000313" key="2">
    <source>
        <dbReference type="Proteomes" id="UP000179047"/>
    </source>
</evidence>
<evidence type="ECO:0008006" key="3">
    <source>
        <dbReference type="Google" id="ProtNLM"/>
    </source>
</evidence>
<dbReference type="Proteomes" id="UP000179047">
    <property type="component" value="Unassembled WGS sequence"/>
</dbReference>
<dbReference type="SUPFAM" id="SSF48613">
    <property type="entry name" value="Heme oxygenase-like"/>
    <property type="match status" value="1"/>
</dbReference>
<dbReference type="InterPro" id="IPR016084">
    <property type="entry name" value="Haem_Oase-like_multi-hlx"/>
</dbReference>
<reference evidence="1 2" key="1">
    <citation type="journal article" date="2016" name="Nat. Commun.">
        <title>Thousands of microbial genomes shed light on interconnected biogeochemical processes in an aquifer system.</title>
        <authorList>
            <person name="Anantharaman K."/>
            <person name="Brown C.T."/>
            <person name="Hug L.A."/>
            <person name="Sharon I."/>
            <person name="Castelle C.J."/>
            <person name="Probst A.J."/>
            <person name="Thomas B.C."/>
            <person name="Singh A."/>
            <person name="Wilkins M.J."/>
            <person name="Karaoz U."/>
            <person name="Brodie E.L."/>
            <person name="Williams K.H."/>
            <person name="Hubbard S.S."/>
            <person name="Banfield J.F."/>
        </authorList>
    </citation>
    <scope>NUCLEOTIDE SEQUENCE [LARGE SCALE GENOMIC DNA]</scope>
</reference>
<sequence length="229" mass="25982">MARFTCSTPDQPWLREVVVACKPLQDQISQLPVVMDALSLGRERRWLLEPRTQKTILEIGWGIIKIFPDCLEMMQSKAIPGSDLDEFLRANRETEETHWRAWRVMANEVGLFEDNFLSHRMTPAMAGLSDFLLYVSSRGSLPAAVSALNFTIETMAARLTRMIAPVLQPHFSERGGWWLEVHKRGDIPHARDARELLKQLGEGPAARKDVMDVAIITHELFLSALDAAY</sequence>
<accession>A0A1F8GWR5</accession>
<dbReference type="AlphaFoldDB" id="A0A1F8GWR5"/>
<proteinExistence type="predicted"/>
<organism evidence="1 2">
    <name type="scientific">Candidatus Yanofskybacteria bacterium RIFCSPLOWO2_01_FULL_49_25</name>
    <dbReference type="NCBI Taxonomy" id="1802701"/>
    <lineage>
        <taxon>Bacteria</taxon>
        <taxon>Candidatus Yanofskyibacteriota</taxon>
    </lineage>
</organism>
<name>A0A1F8GWR5_9BACT</name>
<dbReference type="EMBL" id="MGKP01000002">
    <property type="protein sequence ID" value="OGN29843.1"/>
    <property type="molecule type" value="Genomic_DNA"/>
</dbReference>
<gene>
    <name evidence="1" type="ORF">A3A33_00965</name>
</gene>
<dbReference type="Gene3D" id="1.20.910.10">
    <property type="entry name" value="Heme oxygenase-like"/>
    <property type="match status" value="1"/>
</dbReference>
<dbReference type="STRING" id="1802701.A3A33_00965"/>
<comment type="caution">
    <text evidence="1">The sequence shown here is derived from an EMBL/GenBank/DDBJ whole genome shotgun (WGS) entry which is preliminary data.</text>
</comment>
<protein>
    <recommendedName>
        <fullName evidence="3">Thiaminase-2/PQQC domain-containing protein</fullName>
    </recommendedName>
</protein>